<dbReference type="EMBL" id="MGGL01000008">
    <property type="protein sequence ID" value="OGM26903.1"/>
    <property type="molecule type" value="Genomic_DNA"/>
</dbReference>
<dbReference type="InterPro" id="IPR002376">
    <property type="entry name" value="Formyl_transf_N"/>
</dbReference>
<evidence type="ECO:0000256" key="2">
    <source>
        <dbReference type="SAM" id="MobiDB-lite"/>
    </source>
</evidence>
<evidence type="ECO:0000259" key="3">
    <source>
        <dbReference type="Pfam" id="PF00551"/>
    </source>
</evidence>
<dbReference type="GO" id="GO:0005829">
    <property type="term" value="C:cytosol"/>
    <property type="evidence" value="ECO:0007669"/>
    <property type="project" value="TreeGrafter"/>
</dbReference>
<dbReference type="InterPro" id="IPR036477">
    <property type="entry name" value="Formyl_transf_N_sf"/>
</dbReference>
<dbReference type="CDD" id="cd08646">
    <property type="entry name" value="FMT_core_Met-tRNA-FMT_N"/>
    <property type="match status" value="1"/>
</dbReference>
<dbReference type="InterPro" id="IPR041711">
    <property type="entry name" value="Met-tRNA-FMT_N"/>
</dbReference>
<dbReference type="AlphaFoldDB" id="A0A1F7YHX8"/>
<protein>
    <recommendedName>
        <fullName evidence="1">methionyl-tRNA formyltransferase</fullName>
        <ecNumber evidence="1">2.1.2.9</ecNumber>
    </recommendedName>
</protein>
<evidence type="ECO:0000256" key="1">
    <source>
        <dbReference type="ARBA" id="ARBA00012261"/>
    </source>
</evidence>
<accession>A0A1F7YHX8</accession>
<dbReference type="SUPFAM" id="SSF53328">
    <property type="entry name" value="Formyltransferase"/>
    <property type="match status" value="1"/>
</dbReference>
<feature type="region of interest" description="Disordered" evidence="2">
    <location>
        <begin position="283"/>
        <end position="304"/>
    </location>
</feature>
<dbReference type="InterPro" id="IPR001555">
    <property type="entry name" value="GART_AS"/>
</dbReference>
<dbReference type="PANTHER" id="PTHR11138:SF5">
    <property type="entry name" value="METHIONYL-TRNA FORMYLTRANSFERASE, MITOCHONDRIAL"/>
    <property type="match status" value="1"/>
</dbReference>
<dbReference type="Pfam" id="PF00551">
    <property type="entry name" value="Formyl_trans_N"/>
    <property type="match status" value="1"/>
</dbReference>
<organism evidence="4 5">
    <name type="scientific">Candidatus Woesebacteria bacterium RIFCSPHIGHO2_01_FULL_40_22</name>
    <dbReference type="NCBI Taxonomy" id="1802499"/>
    <lineage>
        <taxon>Bacteria</taxon>
        <taxon>Candidatus Woeseibacteriota</taxon>
    </lineage>
</organism>
<dbReference type="Proteomes" id="UP000179221">
    <property type="component" value="Unassembled WGS sequence"/>
</dbReference>
<dbReference type="EC" id="2.1.2.9" evidence="1"/>
<dbReference type="PANTHER" id="PTHR11138">
    <property type="entry name" value="METHIONYL-TRNA FORMYLTRANSFERASE"/>
    <property type="match status" value="1"/>
</dbReference>
<reference evidence="4 5" key="1">
    <citation type="journal article" date="2016" name="Nat. Commun.">
        <title>Thousands of microbial genomes shed light on interconnected biogeochemical processes in an aquifer system.</title>
        <authorList>
            <person name="Anantharaman K."/>
            <person name="Brown C.T."/>
            <person name="Hug L.A."/>
            <person name="Sharon I."/>
            <person name="Castelle C.J."/>
            <person name="Probst A.J."/>
            <person name="Thomas B.C."/>
            <person name="Singh A."/>
            <person name="Wilkins M.J."/>
            <person name="Karaoz U."/>
            <person name="Brodie E.L."/>
            <person name="Williams K.H."/>
            <person name="Hubbard S.S."/>
            <person name="Banfield J.F."/>
        </authorList>
    </citation>
    <scope>NUCLEOTIDE SEQUENCE [LARGE SCALE GENOMIC DNA]</scope>
</reference>
<gene>
    <name evidence="4" type="ORF">A2628_05680</name>
</gene>
<dbReference type="GO" id="GO:0004479">
    <property type="term" value="F:methionyl-tRNA formyltransferase activity"/>
    <property type="evidence" value="ECO:0007669"/>
    <property type="project" value="UniProtKB-EC"/>
</dbReference>
<name>A0A1F7YHX8_9BACT</name>
<proteinExistence type="predicted"/>
<dbReference type="Gene3D" id="3.40.50.12230">
    <property type="match status" value="1"/>
</dbReference>
<feature type="domain" description="Formyl transferase N-terminal" evidence="3">
    <location>
        <begin position="1"/>
        <end position="175"/>
    </location>
</feature>
<evidence type="ECO:0000313" key="5">
    <source>
        <dbReference type="Proteomes" id="UP000179221"/>
    </source>
</evidence>
<sequence length="371" mass="41561">MKVVFFGTPEYVLPVLDTLHKKLKGGNGESPIVAVVTQPPRPTGRNQFLEYSAVDTWAHKKHIPKFHSSQELFKENIVADIGVLASYGEIIPESIIKLFQHGILNIHPSLLPTFRGASPIQAAIISGDTTTGVSIIKMDAALDHGSIISQFKEEISDEDNSEILRIRLFNRAAEVITTLIPAYLAGKITPREQDHDKAIFTRQIKKEDAFIPAKILNSALTGVTPVNGKWKIPFIKDYSLVPSAYRQSRPSFAYSLDRFIRAMQPWPISWTYVQLGQRAKNSPSRRLFSEPGGSQNRRSRAVGKEHKRLKILKSHLASISDNSRKIRDVSEKSPDNTQEITKLILDVVQLEGKGGVSWKQFLEGYPEAKFI</sequence>
<dbReference type="PROSITE" id="PS00373">
    <property type="entry name" value="GART"/>
    <property type="match status" value="1"/>
</dbReference>
<evidence type="ECO:0000313" key="4">
    <source>
        <dbReference type="EMBL" id="OGM26903.1"/>
    </source>
</evidence>
<comment type="caution">
    <text evidence="4">The sequence shown here is derived from an EMBL/GenBank/DDBJ whole genome shotgun (WGS) entry which is preliminary data.</text>
</comment>